<dbReference type="GO" id="GO:0032259">
    <property type="term" value="P:methylation"/>
    <property type="evidence" value="ECO:0007669"/>
    <property type="project" value="UniProtKB-KW"/>
</dbReference>
<sequence>MIIIGEKINGSIPAVAKAIADRDADFIKNRAKIQADANASYIDCCASVPENMEAETLKWLIDCIQEVTDLPISIDSPSPDVLAQVYTHCKQPGIFNSVSGEGEKIDKIFPILAKEENKDWQVIALLSDNTGIPKTAEDRLRVFRHIMEKAEEYHISPSRIHIDPLVEMLCTSEDGIAMNVEVISTIRKQYPSIHITAAISNISFHLPVRKLMNCCFLTLAMNAGLDSAILDPANRDMLGHIYATEALLGLDDYCMEYIGAYREGLLGPVK</sequence>
<keyword evidence="6" id="KW-1185">Reference proteome</keyword>
<dbReference type="Gene3D" id="3.20.20.20">
    <property type="entry name" value="Dihydropteroate synthase-like"/>
    <property type="match status" value="1"/>
</dbReference>
<dbReference type="InterPro" id="IPR050554">
    <property type="entry name" value="Met_Synthase/Corrinoid"/>
</dbReference>
<dbReference type="AlphaFoldDB" id="A0A2Z4U888"/>
<feature type="domain" description="Pterin-binding" evidence="4">
    <location>
        <begin position="1"/>
        <end position="249"/>
    </location>
</feature>
<comment type="similarity">
    <text evidence="1">Belongs to the vitamin-B12 dependent methionine synthase family.</text>
</comment>
<dbReference type="KEGG" id="blau:DQQ01_01790"/>
<proteinExistence type="inferred from homology"/>
<accession>A0A2Z4U888</accession>
<dbReference type="PANTHER" id="PTHR45833">
    <property type="entry name" value="METHIONINE SYNTHASE"/>
    <property type="match status" value="1"/>
</dbReference>
<dbReference type="PROSITE" id="PS50972">
    <property type="entry name" value="PTERIN_BINDING"/>
    <property type="match status" value="1"/>
</dbReference>
<evidence type="ECO:0000259" key="4">
    <source>
        <dbReference type="PROSITE" id="PS50972"/>
    </source>
</evidence>
<reference evidence="6" key="1">
    <citation type="submission" date="2018-06" db="EMBL/GenBank/DDBJ databases">
        <title>Description of Blautia argi sp. nov., a new anaerobic isolated from dog feces.</title>
        <authorList>
            <person name="Chang Y.-H."/>
            <person name="Paek J."/>
            <person name="Shin Y."/>
        </authorList>
    </citation>
    <scope>NUCLEOTIDE SEQUENCE [LARGE SCALE GENOMIC DNA]</scope>
    <source>
        <strain evidence="6">KCTC 15426</strain>
    </source>
</reference>
<organism evidence="5 6">
    <name type="scientific">Blautia argi</name>
    <dbReference type="NCBI Taxonomy" id="1912897"/>
    <lineage>
        <taxon>Bacteria</taxon>
        <taxon>Bacillati</taxon>
        <taxon>Bacillota</taxon>
        <taxon>Clostridia</taxon>
        <taxon>Lachnospirales</taxon>
        <taxon>Lachnospiraceae</taxon>
        <taxon>Blautia</taxon>
    </lineage>
</organism>
<dbReference type="InterPro" id="IPR000489">
    <property type="entry name" value="Pterin-binding_dom"/>
</dbReference>
<protein>
    <submittedName>
        <fullName evidence="5">Methyltetrahydrofolate cobalamin methyltransferase</fullName>
    </submittedName>
</protein>
<gene>
    <name evidence="5" type="ORF">DQQ01_01790</name>
</gene>
<dbReference type="SUPFAM" id="SSF51717">
    <property type="entry name" value="Dihydropteroate synthetase-like"/>
    <property type="match status" value="1"/>
</dbReference>
<keyword evidence="3 5" id="KW-0808">Transferase</keyword>
<dbReference type="GO" id="GO:0008705">
    <property type="term" value="F:methionine synthase activity"/>
    <property type="evidence" value="ECO:0007669"/>
    <property type="project" value="TreeGrafter"/>
</dbReference>
<evidence type="ECO:0000256" key="1">
    <source>
        <dbReference type="ARBA" id="ARBA00010398"/>
    </source>
</evidence>
<dbReference type="Pfam" id="PF00809">
    <property type="entry name" value="Pterin_bind"/>
    <property type="match status" value="1"/>
</dbReference>
<dbReference type="InterPro" id="IPR011005">
    <property type="entry name" value="Dihydropteroate_synth-like_sf"/>
</dbReference>
<evidence type="ECO:0000256" key="2">
    <source>
        <dbReference type="ARBA" id="ARBA00022603"/>
    </source>
</evidence>
<evidence type="ECO:0000313" key="6">
    <source>
        <dbReference type="Proteomes" id="UP000250003"/>
    </source>
</evidence>
<dbReference type="Proteomes" id="UP000250003">
    <property type="component" value="Chromosome"/>
</dbReference>
<evidence type="ECO:0000313" key="5">
    <source>
        <dbReference type="EMBL" id="AWY97094.1"/>
    </source>
</evidence>
<keyword evidence="2 5" id="KW-0489">Methyltransferase</keyword>
<dbReference type="GO" id="GO:0042558">
    <property type="term" value="P:pteridine-containing compound metabolic process"/>
    <property type="evidence" value="ECO:0007669"/>
    <property type="project" value="InterPro"/>
</dbReference>
<name>A0A2Z4U888_9FIRM</name>
<dbReference type="RefSeq" id="WP_111917927.1">
    <property type="nucleotide sequence ID" value="NZ_CAUWHR010000003.1"/>
</dbReference>
<evidence type="ECO:0000256" key="3">
    <source>
        <dbReference type="ARBA" id="ARBA00022679"/>
    </source>
</evidence>
<dbReference type="GO" id="GO:0005829">
    <property type="term" value="C:cytosol"/>
    <property type="evidence" value="ECO:0007669"/>
    <property type="project" value="TreeGrafter"/>
</dbReference>
<dbReference type="OrthoDB" id="9803687at2"/>
<dbReference type="NCBIfam" id="NF005719">
    <property type="entry name" value="PRK07535.1"/>
    <property type="match status" value="1"/>
</dbReference>
<dbReference type="EMBL" id="CP030280">
    <property type="protein sequence ID" value="AWY97094.1"/>
    <property type="molecule type" value="Genomic_DNA"/>
</dbReference>